<evidence type="ECO:0000256" key="3">
    <source>
        <dbReference type="ARBA" id="ARBA00008242"/>
    </source>
</evidence>
<dbReference type="Pfam" id="PF21948">
    <property type="entry name" value="LplA-B_cat"/>
    <property type="match status" value="1"/>
</dbReference>
<dbReference type="PANTHER" id="PTHR12561">
    <property type="entry name" value="LIPOATE-PROTEIN LIGASE"/>
    <property type="match status" value="1"/>
</dbReference>
<dbReference type="STRING" id="42249.A0A317SJA1"/>
<dbReference type="InterPro" id="IPR004562">
    <property type="entry name" value="LipoylTrfase_LipoateP_Ligase"/>
</dbReference>
<dbReference type="OrthoDB" id="201621at2759"/>
<protein>
    <recommendedName>
        <fullName evidence="4">Putative lipoate-protein ligase A</fullName>
    </recommendedName>
</protein>
<dbReference type="GO" id="GO:0009249">
    <property type="term" value="P:protein lipoylation"/>
    <property type="evidence" value="ECO:0007669"/>
    <property type="project" value="InterPro"/>
</dbReference>
<dbReference type="GO" id="GO:0005739">
    <property type="term" value="C:mitochondrion"/>
    <property type="evidence" value="ECO:0007669"/>
    <property type="project" value="TreeGrafter"/>
</dbReference>
<comment type="caution">
    <text evidence="6">The sequence shown here is derived from an EMBL/GenBank/DDBJ whole genome shotgun (WGS) entry which is preliminary data.</text>
</comment>
<name>A0A317SJA1_9PEZI</name>
<feature type="domain" description="BPL/LPL catalytic" evidence="5">
    <location>
        <begin position="63"/>
        <end position="262"/>
    </location>
</feature>
<evidence type="ECO:0000313" key="7">
    <source>
        <dbReference type="Proteomes" id="UP000246991"/>
    </source>
</evidence>
<dbReference type="Proteomes" id="UP000246991">
    <property type="component" value="Unassembled WGS sequence"/>
</dbReference>
<dbReference type="AlphaFoldDB" id="A0A317SJA1"/>
<dbReference type="PROSITE" id="PS51733">
    <property type="entry name" value="BPL_LPL_CATALYTIC"/>
    <property type="match status" value="1"/>
</dbReference>
<comment type="pathway">
    <text evidence="2">Protein modification; protein lipoylation via exogenous pathway; protein N(6)-(lipoyl)lysine from lipoate: step 2/2.</text>
</comment>
<dbReference type="PANTHER" id="PTHR12561:SF3">
    <property type="entry name" value="LIPOYLTRANSFERASE 1, MITOCHONDRIAL"/>
    <property type="match status" value="1"/>
</dbReference>
<gene>
    <name evidence="6" type="ORF">C7212DRAFT_298227</name>
</gene>
<comment type="similarity">
    <text evidence="3">Belongs to the LplA family.</text>
</comment>
<dbReference type="SUPFAM" id="SSF55681">
    <property type="entry name" value="Class II aaRS and biotin synthetases"/>
    <property type="match status" value="1"/>
</dbReference>
<proteinExistence type="inferred from homology"/>
<evidence type="ECO:0000256" key="2">
    <source>
        <dbReference type="ARBA" id="ARBA00005085"/>
    </source>
</evidence>
<dbReference type="Gene3D" id="3.30.930.10">
    <property type="entry name" value="Bira Bifunctional Protein, Domain 2"/>
    <property type="match status" value="1"/>
</dbReference>
<evidence type="ECO:0000313" key="6">
    <source>
        <dbReference type="EMBL" id="PWW74509.1"/>
    </source>
</evidence>
<comment type="function">
    <text evidence="1">Catalyzes both the ATP-dependent activation of exogenously supplied lipoate to lipoyl-AMP and the transfer of the activated lipoyl onto the lipoyl domains of lipoate-dependent enzymes.</text>
</comment>
<organism evidence="6 7">
    <name type="scientific">Tuber magnatum</name>
    <name type="common">white Piedmont truffle</name>
    <dbReference type="NCBI Taxonomy" id="42249"/>
    <lineage>
        <taxon>Eukaryota</taxon>
        <taxon>Fungi</taxon>
        <taxon>Dikarya</taxon>
        <taxon>Ascomycota</taxon>
        <taxon>Pezizomycotina</taxon>
        <taxon>Pezizomycetes</taxon>
        <taxon>Pezizales</taxon>
        <taxon>Tuberaceae</taxon>
        <taxon>Tuber</taxon>
    </lineage>
</organism>
<evidence type="ECO:0000259" key="5">
    <source>
        <dbReference type="PROSITE" id="PS51733"/>
    </source>
</evidence>
<sequence length="420" mass="46386">MSPSRGLPFARTISRAHQQQFRRYKSTFRALLCSQIPVQVYISRSNNPYLNLSLEHHLFQITPPEITTLLIYTNSPSIVLGRNQNPWVEVNHPRLSSAFNPPLIVRRRSGGGTVFHDLGNVNYSVAMPTSTFCRDKHAQMVVRALRKLGVVGAVVNKRHDIVILPEGMVLEETKLTQEVAGTRKVSGSAYKLTTRRSYHHGTMLLESRLEDVSGYLRSAAREWMKARGVGSVRSMVANVRVEERKFAGAVVEEFVRMYAGEEGVGILRDTMASRKGGMDEEVGVGVCWVGEEAGEIEEVQKGVAELMSLEWIYGQTPQFTFSLPAPKADDEPIPPLPQPKDPLLRDVATPPVLQPPEGSELDIIANKGIIQSASPPLENLVGKRFDGGTIADELKSNGKSSLGKWVESVLGRTPWSNIGP</sequence>
<dbReference type="InterPro" id="IPR045864">
    <property type="entry name" value="aa-tRNA-synth_II/BPL/LPL"/>
</dbReference>
<accession>A0A317SJA1</accession>
<keyword evidence="7" id="KW-1185">Reference proteome</keyword>
<reference evidence="6 7" key="1">
    <citation type="submission" date="2018-03" db="EMBL/GenBank/DDBJ databases">
        <title>Genomes of Pezizomycetes fungi and the evolution of truffles.</title>
        <authorList>
            <person name="Murat C."/>
            <person name="Payen T."/>
            <person name="Noel B."/>
            <person name="Kuo A."/>
            <person name="Martin F.M."/>
        </authorList>
    </citation>
    <scope>NUCLEOTIDE SEQUENCE [LARGE SCALE GENOMIC DNA]</scope>
    <source>
        <strain evidence="6">091103-1</strain>
    </source>
</reference>
<evidence type="ECO:0000256" key="1">
    <source>
        <dbReference type="ARBA" id="ARBA00003253"/>
    </source>
</evidence>
<dbReference type="GO" id="GO:0017118">
    <property type="term" value="F:lipoyltransferase activity"/>
    <property type="evidence" value="ECO:0007669"/>
    <property type="project" value="TreeGrafter"/>
</dbReference>
<dbReference type="CDD" id="cd16443">
    <property type="entry name" value="LplA"/>
    <property type="match status" value="1"/>
</dbReference>
<dbReference type="UniPathway" id="UPA00537">
    <property type="reaction ID" value="UER00595"/>
</dbReference>
<dbReference type="InterPro" id="IPR004143">
    <property type="entry name" value="BPL_LPL_catalytic"/>
</dbReference>
<evidence type="ECO:0000256" key="4">
    <source>
        <dbReference type="ARBA" id="ARBA00015925"/>
    </source>
</evidence>
<dbReference type="EMBL" id="PYWC01000060">
    <property type="protein sequence ID" value="PWW74509.1"/>
    <property type="molecule type" value="Genomic_DNA"/>
</dbReference>